<dbReference type="AlphaFoldDB" id="A0A699KIW1"/>
<evidence type="ECO:0000313" key="1">
    <source>
        <dbReference type="EMBL" id="GFA96611.1"/>
    </source>
</evidence>
<dbReference type="EMBL" id="BKCJ010523695">
    <property type="protein sequence ID" value="GFA96611.1"/>
    <property type="molecule type" value="Genomic_DNA"/>
</dbReference>
<accession>A0A699KIW1</accession>
<organism evidence="1">
    <name type="scientific">Tanacetum cinerariifolium</name>
    <name type="common">Dalmatian daisy</name>
    <name type="synonym">Chrysanthemum cinerariifolium</name>
    <dbReference type="NCBI Taxonomy" id="118510"/>
    <lineage>
        <taxon>Eukaryota</taxon>
        <taxon>Viridiplantae</taxon>
        <taxon>Streptophyta</taxon>
        <taxon>Embryophyta</taxon>
        <taxon>Tracheophyta</taxon>
        <taxon>Spermatophyta</taxon>
        <taxon>Magnoliopsida</taxon>
        <taxon>eudicotyledons</taxon>
        <taxon>Gunneridae</taxon>
        <taxon>Pentapetalae</taxon>
        <taxon>asterids</taxon>
        <taxon>campanulids</taxon>
        <taxon>Asterales</taxon>
        <taxon>Asteraceae</taxon>
        <taxon>Asteroideae</taxon>
        <taxon>Anthemideae</taxon>
        <taxon>Anthemidinae</taxon>
        <taxon>Tanacetum</taxon>
    </lineage>
</organism>
<reference evidence="1" key="1">
    <citation type="journal article" date="2019" name="Sci. Rep.">
        <title>Draft genome of Tanacetum cinerariifolium, the natural source of mosquito coil.</title>
        <authorList>
            <person name="Yamashiro T."/>
            <person name="Shiraishi A."/>
            <person name="Satake H."/>
            <person name="Nakayama K."/>
        </authorList>
    </citation>
    <scope>NUCLEOTIDE SEQUENCE</scope>
</reference>
<name>A0A699KIW1_TANCI</name>
<protein>
    <submittedName>
        <fullName evidence="1">Uncharacterized protein</fullName>
    </submittedName>
</protein>
<sequence length="245" mass="26242">MESLGSDTPGSALAVKSVKASCPDADSECKMKKVDQVAFSSSSLASETMIGSSVGESGVKKADLVSFKKSAKSSSFTFCKMSSAPDSLFALDPADVVLSTRTLGLDPTRSDTPGSALAMKSVKASCPDADSECKMKKVDQVEFLDLPHLASSAQEKLKTLNSLPVTTTGVPLVDKANASPVEGEKDVDTKLKNKLVDLLGIDIVTQYYNKKLHYEKYYESMKKRRQSTKIINSDVLTIKGPISLK</sequence>
<proteinExistence type="predicted"/>
<comment type="caution">
    <text evidence="1">The sequence shown here is derived from an EMBL/GenBank/DDBJ whole genome shotgun (WGS) entry which is preliminary data.</text>
</comment>
<feature type="non-terminal residue" evidence="1">
    <location>
        <position position="245"/>
    </location>
</feature>
<gene>
    <name evidence="1" type="ORF">Tci_668583</name>
</gene>